<evidence type="ECO:0000313" key="3">
    <source>
        <dbReference type="Proteomes" id="UP000482209"/>
    </source>
</evidence>
<dbReference type="Proteomes" id="UP000482209">
    <property type="component" value="Unassembled WGS sequence"/>
</dbReference>
<dbReference type="RefSeq" id="WP_154520261.1">
    <property type="nucleotide sequence ID" value="NZ_VUMT01000035.1"/>
</dbReference>
<protein>
    <submittedName>
        <fullName evidence="2">LarC family nickel insertion protein</fullName>
    </submittedName>
</protein>
<sequence length="252" mass="27794">MKLLYLECNMGVAGDMLMGALLELLPDKEDFIKEINKIGIPNTKIEMSSSTKCGIVGTQMSVRIGEIEEESIETNNHHKHHTHLKMSDIEHIIDCLQIEETIKTDIKNIYHMIADAESRVHGKEVTEIHFHEVGRMDAIADITGCVMLLHKLGVEKVITSPINVGFGQVNCSHGMLPVPAPATAYMLEGIPCYAGQIEGELCTPTGIALVKYITKEYANMPGMIIEKIGYGMGKKDYRAVNCVRAILGKSDV</sequence>
<organism evidence="2 3">
    <name type="scientific">Velocimicrobium porci</name>
    <dbReference type="NCBI Taxonomy" id="2606634"/>
    <lineage>
        <taxon>Bacteria</taxon>
        <taxon>Bacillati</taxon>
        <taxon>Bacillota</taxon>
        <taxon>Clostridia</taxon>
        <taxon>Lachnospirales</taxon>
        <taxon>Lachnospiraceae</taxon>
        <taxon>Velocimicrobium</taxon>
    </lineage>
</organism>
<keyword evidence="1" id="KW-0533">Nickel</keyword>
<dbReference type="InterPro" id="IPR002822">
    <property type="entry name" value="Ni_insertion"/>
</dbReference>
<dbReference type="PANTHER" id="PTHR36566">
    <property type="entry name" value="NICKEL INSERTION PROTEIN-RELATED"/>
    <property type="match status" value="1"/>
</dbReference>
<comment type="caution">
    <text evidence="2">The sequence shown here is derived from an EMBL/GenBank/DDBJ whole genome shotgun (WGS) entry which is preliminary data.</text>
</comment>
<evidence type="ECO:0000256" key="1">
    <source>
        <dbReference type="ARBA" id="ARBA00022596"/>
    </source>
</evidence>
<accession>A0A6L5Y1S3</accession>
<dbReference type="AlphaFoldDB" id="A0A6L5Y1S3"/>
<evidence type="ECO:0000313" key="2">
    <source>
        <dbReference type="EMBL" id="MSS64874.1"/>
    </source>
</evidence>
<name>A0A6L5Y1S3_9FIRM</name>
<proteinExistence type="predicted"/>
<dbReference type="PANTHER" id="PTHR36566:SF1">
    <property type="entry name" value="PYRIDINIUM-3,5-BISTHIOCARBOXYLIC ACID MONONUCLEOTIDE NICKEL INSERTION PROTEIN"/>
    <property type="match status" value="1"/>
</dbReference>
<reference evidence="2 3" key="1">
    <citation type="submission" date="2019-08" db="EMBL/GenBank/DDBJ databases">
        <title>In-depth cultivation of the pig gut microbiome towards novel bacterial diversity and tailored functional studies.</title>
        <authorList>
            <person name="Wylensek D."/>
            <person name="Hitch T.C.A."/>
            <person name="Clavel T."/>
        </authorList>
    </citation>
    <scope>NUCLEOTIDE SEQUENCE [LARGE SCALE GENOMIC DNA]</scope>
    <source>
        <strain evidence="2 3">WCA-693-APC-MOT-I</strain>
    </source>
</reference>
<dbReference type="EMBL" id="VUMT01000035">
    <property type="protein sequence ID" value="MSS64874.1"/>
    <property type="molecule type" value="Genomic_DNA"/>
</dbReference>
<keyword evidence="3" id="KW-1185">Reference proteome</keyword>
<dbReference type="Pfam" id="PF01969">
    <property type="entry name" value="Ni_insertion"/>
    <property type="match status" value="1"/>
</dbReference>
<gene>
    <name evidence="2" type="ORF">FYJ58_13525</name>
</gene>